<dbReference type="EMBL" id="JAMYWD010000005">
    <property type="protein sequence ID" value="KAJ4970227.1"/>
    <property type="molecule type" value="Genomic_DNA"/>
</dbReference>
<keyword evidence="3" id="KW-0285">Flavoprotein</keyword>
<evidence type="ECO:0000313" key="10">
    <source>
        <dbReference type="EMBL" id="KAJ4970227.1"/>
    </source>
</evidence>
<feature type="signal peptide" evidence="8">
    <location>
        <begin position="1"/>
        <end position="26"/>
    </location>
</feature>
<dbReference type="Proteomes" id="UP001141806">
    <property type="component" value="Unassembled WGS sequence"/>
</dbReference>
<evidence type="ECO:0000256" key="8">
    <source>
        <dbReference type="SAM" id="SignalP"/>
    </source>
</evidence>
<evidence type="ECO:0000256" key="1">
    <source>
        <dbReference type="ARBA" id="ARBA00001974"/>
    </source>
</evidence>
<dbReference type="SUPFAM" id="SSF56176">
    <property type="entry name" value="FAD-binding/transporter-associated domain-like"/>
    <property type="match status" value="1"/>
</dbReference>
<dbReference type="Gene3D" id="3.40.462.20">
    <property type="match status" value="1"/>
</dbReference>
<keyword evidence="11" id="KW-1185">Reference proteome</keyword>
<dbReference type="InterPro" id="IPR016166">
    <property type="entry name" value="FAD-bd_PCMH"/>
</dbReference>
<feature type="chain" id="PRO_5040277626" description="FAD-binding PCMH-type domain-containing protein" evidence="8">
    <location>
        <begin position="27"/>
        <end position="553"/>
    </location>
</feature>
<evidence type="ECO:0000256" key="4">
    <source>
        <dbReference type="ARBA" id="ARBA00022729"/>
    </source>
</evidence>
<evidence type="ECO:0000256" key="7">
    <source>
        <dbReference type="ARBA" id="ARBA00023180"/>
    </source>
</evidence>
<evidence type="ECO:0000256" key="6">
    <source>
        <dbReference type="ARBA" id="ARBA00023157"/>
    </source>
</evidence>
<dbReference type="InterPro" id="IPR006094">
    <property type="entry name" value="Oxid_FAD_bind_N"/>
</dbReference>
<dbReference type="InterPro" id="IPR012951">
    <property type="entry name" value="BBE"/>
</dbReference>
<evidence type="ECO:0000313" key="11">
    <source>
        <dbReference type="Proteomes" id="UP001141806"/>
    </source>
</evidence>
<evidence type="ECO:0000259" key="9">
    <source>
        <dbReference type="PROSITE" id="PS51387"/>
    </source>
</evidence>
<dbReference type="OrthoDB" id="407275at2759"/>
<dbReference type="GO" id="GO:0016491">
    <property type="term" value="F:oxidoreductase activity"/>
    <property type="evidence" value="ECO:0007669"/>
    <property type="project" value="InterPro"/>
</dbReference>
<dbReference type="InterPro" id="IPR016167">
    <property type="entry name" value="FAD-bd_PCMH_sub1"/>
</dbReference>
<keyword evidence="5" id="KW-0274">FAD</keyword>
<keyword evidence="6" id="KW-1015">Disulfide bond</keyword>
<dbReference type="AlphaFoldDB" id="A0A9Q0QSH6"/>
<reference evidence="10" key="1">
    <citation type="journal article" date="2023" name="Plant J.">
        <title>The genome of the king protea, Protea cynaroides.</title>
        <authorList>
            <person name="Chang J."/>
            <person name="Duong T.A."/>
            <person name="Schoeman C."/>
            <person name="Ma X."/>
            <person name="Roodt D."/>
            <person name="Barker N."/>
            <person name="Li Z."/>
            <person name="Van de Peer Y."/>
            <person name="Mizrachi E."/>
        </authorList>
    </citation>
    <scope>NUCLEOTIDE SEQUENCE</scope>
    <source>
        <tissue evidence="10">Young leaves</tissue>
    </source>
</reference>
<dbReference type="FunFam" id="3.30.43.10:FF:000004">
    <property type="entry name" value="Berberine bridge enzyme-like 15"/>
    <property type="match status" value="1"/>
</dbReference>
<evidence type="ECO:0000256" key="2">
    <source>
        <dbReference type="ARBA" id="ARBA00005466"/>
    </source>
</evidence>
<protein>
    <recommendedName>
        <fullName evidence="9">FAD-binding PCMH-type domain-containing protein</fullName>
    </recommendedName>
</protein>
<name>A0A9Q0QSH6_9MAGN</name>
<evidence type="ECO:0000256" key="3">
    <source>
        <dbReference type="ARBA" id="ARBA00022630"/>
    </source>
</evidence>
<keyword evidence="4 8" id="KW-0732">Signal</keyword>
<organism evidence="10 11">
    <name type="scientific">Protea cynaroides</name>
    <dbReference type="NCBI Taxonomy" id="273540"/>
    <lineage>
        <taxon>Eukaryota</taxon>
        <taxon>Viridiplantae</taxon>
        <taxon>Streptophyta</taxon>
        <taxon>Embryophyta</taxon>
        <taxon>Tracheophyta</taxon>
        <taxon>Spermatophyta</taxon>
        <taxon>Magnoliopsida</taxon>
        <taxon>Proteales</taxon>
        <taxon>Proteaceae</taxon>
        <taxon>Protea</taxon>
    </lineage>
</organism>
<comment type="cofactor">
    <cofactor evidence="1">
        <name>FAD</name>
        <dbReference type="ChEBI" id="CHEBI:57692"/>
    </cofactor>
</comment>
<comment type="caution">
    <text evidence="10">The sequence shown here is derived from an EMBL/GenBank/DDBJ whole genome shotgun (WGS) entry which is preliminary data.</text>
</comment>
<gene>
    <name evidence="10" type="ORF">NE237_003326</name>
</gene>
<proteinExistence type="inferred from homology"/>
<sequence>MASSSSSSSPLMLFLIPFLLFSVSWASSHHDVHENLLQCFISQYSSIPISQVVYTQNNSSYLAILDSTIQNPRFSTPTTPKPQLIITPLTESHVQVAVSCSRKYGVQIRTRSGGHDYEGLSYVSDVPFILVDLVNFQSISVNVKDNSAWVQSGATLGQVYYRIAEKSKTLAFPAGLCPSVGVGGHLSGGGYGMLMTKYGLAADNVIDAQMVDANGIVLNRVSMGEDLFWAIRGGGGASFGIILSWKITLVPVPPIVTVFRLNKFLGEGAIKLLHRWQYVAPNLPKDLFLKAILDALPSQSGERIVRASFDALFLGSADKLAPLMEEGFPELGLKLKDCIQMSWVESTLYFYYFPLGTSLDVLLNRTRNKDFFKAKSDYVKEPISENGLEGLWNRLLDDIEVGQVIFSPYGGRMSEITESQIPFPHREGNLYMIHYRVAWEEKGIIASNMHISWIRKLYSYMAPYVSKFPRAAYINYRDLDLGTNHNNGLTSYSQAKVWGHKYFKRNFERLILVKITVDPTNFFRNEQSVPAFTSGGNKKSAFLCYFILFFILM</sequence>
<dbReference type="Pfam" id="PF01565">
    <property type="entry name" value="FAD_binding_4"/>
    <property type="match status" value="1"/>
</dbReference>
<accession>A0A9Q0QSH6</accession>
<keyword evidence="7" id="KW-0325">Glycoprotein</keyword>
<dbReference type="InterPro" id="IPR016169">
    <property type="entry name" value="FAD-bd_PCMH_sub2"/>
</dbReference>
<dbReference type="Gene3D" id="3.30.465.10">
    <property type="match status" value="1"/>
</dbReference>
<evidence type="ECO:0000256" key="5">
    <source>
        <dbReference type="ARBA" id="ARBA00022827"/>
    </source>
</evidence>
<comment type="similarity">
    <text evidence="2">Belongs to the oxygen-dependent FAD-linked oxidoreductase family.</text>
</comment>
<dbReference type="GO" id="GO:0071949">
    <property type="term" value="F:FAD binding"/>
    <property type="evidence" value="ECO:0007669"/>
    <property type="project" value="InterPro"/>
</dbReference>
<feature type="domain" description="FAD-binding PCMH-type" evidence="9">
    <location>
        <begin position="78"/>
        <end position="252"/>
    </location>
</feature>
<dbReference type="Pfam" id="PF08031">
    <property type="entry name" value="BBE"/>
    <property type="match status" value="1"/>
</dbReference>
<dbReference type="Gene3D" id="3.30.43.10">
    <property type="entry name" value="Uridine Diphospho-n-acetylenolpyruvylglucosamine Reductase, domain 2"/>
    <property type="match status" value="1"/>
</dbReference>
<dbReference type="PANTHER" id="PTHR32448">
    <property type="entry name" value="OS08G0158400 PROTEIN"/>
    <property type="match status" value="1"/>
</dbReference>
<dbReference type="PROSITE" id="PS51387">
    <property type="entry name" value="FAD_PCMH"/>
    <property type="match status" value="1"/>
</dbReference>
<dbReference type="InterPro" id="IPR036318">
    <property type="entry name" value="FAD-bd_PCMH-like_sf"/>
</dbReference>